<evidence type="ECO:0000313" key="2">
    <source>
        <dbReference type="Proteomes" id="UP001203207"/>
    </source>
</evidence>
<comment type="caution">
    <text evidence="1">The sequence shown here is derived from an EMBL/GenBank/DDBJ whole genome shotgun (WGS) entry which is preliminary data.</text>
</comment>
<proteinExistence type="predicted"/>
<reference evidence="1" key="2">
    <citation type="submission" date="2022-02" db="EMBL/GenBank/DDBJ databases">
        <authorList>
            <person name="Elcheninov A.G."/>
            <person name="Sorokin D.Y."/>
            <person name="Kublanov I.V."/>
        </authorList>
    </citation>
    <scope>NUCLEOTIDE SEQUENCE</scope>
    <source>
        <strain evidence="1">AArc-St2</strain>
    </source>
</reference>
<dbReference type="EMBL" id="JAKRVX010000004">
    <property type="protein sequence ID" value="MCL9817450.1"/>
    <property type="molecule type" value="Genomic_DNA"/>
</dbReference>
<dbReference type="Proteomes" id="UP001203207">
    <property type="component" value="Unassembled WGS sequence"/>
</dbReference>
<protein>
    <submittedName>
        <fullName evidence="1">Uncharacterized protein</fullName>
    </submittedName>
</protein>
<organism evidence="1 2">
    <name type="scientific">Natronocalculus amylovorans</name>
    <dbReference type="NCBI Taxonomy" id="2917812"/>
    <lineage>
        <taxon>Archaea</taxon>
        <taxon>Methanobacteriati</taxon>
        <taxon>Methanobacteriota</taxon>
        <taxon>Stenosarchaea group</taxon>
        <taxon>Halobacteria</taxon>
        <taxon>Halobacteriales</taxon>
        <taxon>Haloferacaceae</taxon>
        <taxon>Natronocalculus</taxon>
    </lineage>
</organism>
<sequence>MSKRIGIDREEALDATVKPFWNRAHGRVVQRWCGTNAKADRVSKYGGEKYE</sequence>
<accession>A0AAE3K9D0</accession>
<keyword evidence="2" id="KW-1185">Reference proteome</keyword>
<reference evidence="1" key="1">
    <citation type="journal article" date="2022" name="Syst. Appl. Microbiol.">
        <title>Natronocalculus amylovorans gen. nov., sp. nov., and Natranaeroarchaeum aerophilus sp. nov., dominant culturable amylolytic natronoarchaea from hypersaline soda lakes in southwestern Siberia.</title>
        <authorList>
            <person name="Sorokin D.Y."/>
            <person name="Elcheninov A.G."/>
            <person name="Khizhniak T.V."/>
            <person name="Koenen M."/>
            <person name="Bale N.J."/>
            <person name="Damste J.S.S."/>
            <person name="Kublanov I.V."/>
        </authorList>
    </citation>
    <scope>NUCLEOTIDE SEQUENCE</scope>
    <source>
        <strain evidence="1">AArc-St2</strain>
    </source>
</reference>
<name>A0AAE3K9D0_9EURY</name>
<dbReference type="RefSeq" id="WP_250584570.1">
    <property type="nucleotide sequence ID" value="NZ_JAKRVX010000004.1"/>
</dbReference>
<gene>
    <name evidence="1" type="ORF">AArcSt2_10895</name>
</gene>
<evidence type="ECO:0000313" key="1">
    <source>
        <dbReference type="EMBL" id="MCL9817450.1"/>
    </source>
</evidence>
<dbReference type="AlphaFoldDB" id="A0AAE3K9D0"/>